<comment type="caution">
    <text evidence="2">The sequence shown here is derived from an EMBL/GenBank/DDBJ whole genome shotgun (WGS) entry which is preliminary data.</text>
</comment>
<evidence type="ECO:0000259" key="1">
    <source>
        <dbReference type="SMART" id="SM00849"/>
    </source>
</evidence>
<evidence type="ECO:0000313" key="3">
    <source>
        <dbReference type="Proteomes" id="UP001500547"/>
    </source>
</evidence>
<dbReference type="Gene3D" id="1.10.10.10">
    <property type="entry name" value="Winged helix-like DNA-binding domain superfamily/Winged helix DNA-binding domain"/>
    <property type="match status" value="1"/>
</dbReference>
<dbReference type="InterPro" id="IPR001279">
    <property type="entry name" value="Metallo-B-lactamas"/>
</dbReference>
<dbReference type="Gene3D" id="3.60.15.10">
    <property type="entry name" value="Ribonuclease Z/Hydroxyacylglutathione hydrolase-like"/>
    <property type="match status" value="1"/>
</dbReference>
<feature type="domain" description="Metallo-beta-lactamase" evidence="1">
    <location>
        <begin position="48"/>
        <end position="262"/>
    </location>
</feature>
<dbReference type="InterPro" id="IPR036866">
    <property type="entry name" value="RibonucZ/Hydroxyglut_hydro"/>
</dbReference>
<accession>A0ABP9QN28</accession>
<evidence type="ECO:0000313" key="2">
    <source>
        <dbReference type="EMBL" id="GAA5164626.1"/>
    </source>
</evidence>
<name>A0ABP9QN28_9RHOO</name>
<dbReference type="InterPro" id="IPR036388">
    <property type="entry name" value="WH-like_DNA-bd_sf"/>
</dbReference>
<dbReference type="InterPro" id="IPR048933">
    <property type="entry name" value="B_lactamase-like_C"/>
</dbReference>
<dbReference type="Proteomes" id="UP001500547">
    <property type="component" value="Unassembled WGS sequence"/>
</dbReference>
<dbReference type="RefSeq" id="WP_345532668.1">
    <property type="nucleotide sequence ID" value="NZ_BAABLD010000008.1"/>
</dbReference>
<dbReference type="Pfam" id="PF00753">
    <property type="entry name" value="Lactamase_B"/>
    <property type="match status" value="1"/>
</dbReference>
<gene>
    <name evidence="2" type="ORF">GCM10025770_18890</name>
</gene>
<dbReference type="PANTHER" id="PTHR23131:SF4">
    <property type="entry name" value="METALLO-BETA-LACTAMASE SUPERFAMILY POTEIN"/>
    <property type="match status" value="1"/>
</dbReference>
<sequence>MSSKPENPAAARAALSYPVSTRPAPGTLIPIAPGIRWLSMPLPFSLNHINLWLLGEGDETVIVDTGLGDAPTRELWEGILASTGDQPCQIVLTHYHPDHAGCAQWLAETWGVPVWMSLAEYFLGHALLNESAGYDIPAMVAHFGRHGLDEARCERFRQRGNVYAKGVPGLPRQFRRLIDGDEIVLAGQRWRLIMGYGHSPEHASLYCDSLRVLISGDMLLPRITTNVNVPAALPEEDSVQRFLDSVHRFADLPTDTLVLPSHGLPFYGVQTRIAQLDAHHAERDEVLLAALDTPKAAAELLGTLFAFELDMHQLMFAMGETIAHLNHVTRRGLATRSQGDDGIIRFVAVPSAVC</sequence>
<protein>
    <submittedName>
        <fullName evidence="2">MBL fold metallo-hydrolase</fullName>
    </submittedName>
</protein>
<dbReference type="Pfam" id="PF21221">
    <property type="entry name" value="B_lactamase-like_C"/>
    <property type="match status" value="1"/>
</dbReference>
<dbReference type="EMBL" id="BAABLD010000008">
    <property type="protein sequence ID" value="GAA5164626.1"/>
    <property type="molecule type" value="Genomic_DNA"/>
</dbReference>
<keyword evidence="3" id="KW-1185">Reference proteome</keyword>
<dbReference type="SMART" id="SM00849">
    <property type="entry name" value="Lactamase_B"/>
    <property type="match status" value="1"/>
</dbReference>
<organism evidence="2 3">
    <name type="scientific">Viridibacterium curvum</name>
    <dbReference type="NCBI Taxonomy" id="1101404"/>
    <lineage>
        <taxon>Bacteria</taxon>
        <taxon>Pseudomonadati</taxon>
        <taxon>Pseudomonadota</taxon>
        <taxon>Betaproteobacteria</taxon>
        <taxon>Rhodocyclales</taxon>
        <taxon>Rhodocyclaceae</taxon>
        <taxon>Viridibacterium</taxon>
    </lineage>
</organism>
<dbReference type="PANTHER" id="PTHR23131">
    <property type="entry name" value="ENDORIBONUCLEASE LACTB2"/>
    <property type="match status" value="1"/>
</dbReference>
<proteinExistence type="predicted"/>
<dbReference type="SUPFAM" id="SSF56281">
    <property type="entry name" value="Metallo-hydrolase/oxidoreductase"/>
    <property type="match status" value="1"/>
</dbReference>
<reference evidence="3" key="1">
    <citation type="journal article" date="2019" name="Int. J. Syst. Evol. Microbiol.">
        <title>The Global Catalogue of Microorganisms (GCM) 10K type strain sequencing project: providing services to taxonomists for standard genome sequencing and annotation.</title>
        <authorList>
            <consortium name="The Broad Institute Genomics Platform"/>
            <consortium name="The Broad Institute Genome Sequencing Center for Infectious Disease"/>
            <person name="Wu L."/>
            <person name="Ma J."/>
        </authorList>
    </citation>
    <scope>NUCLEOTIDE SEQUENCE [LARGE SCALE GENOMIC DNA]</scope>
    <source>
        <strain evidence="3">JCM 18715</strain>
    </source>
</reference>
<dbReference type="InterPro" id="IPR050662">
    <property type="entry name" value="Sec-metab_biosynth-thioest"/>
</dbReference>